<organism evidence="1 2">
    <name type="scientific">Flavobacterium defluvii</name>
    <dbReference type="NCBI Taxonomy" id="370979"/>
    <lineage>
        <taxon>Bacteria</taxon>
        <taxon>Pseudomonadati</taxon>
        <taxon>Bacteroidota</taxon>
        <taxon>Flavobacteriia</taxon>
        <taxon>Flavobacteriales</taxon>
        <taxon>Flavobacteriaceae</taxon>
        <taxon>Flavobacterium</taxon>
    </lineage>
</organism>
<proteinExistence type="predicted"/>
<dbReference type="STRING" id="370979.SAMN05443663_101353"/>
<gene>
    <name evidence="1" type="ORF">SAMN05443663_101353</name>
</gene>
<dbReference type="Proteomes" id="UP000184071">
    <property type="component" value="Unassembled WGS sequence"/>
</dbReference>
<evidence type="ECO:0000313" key="2">
    <source>
        <dbReference type="Proteomes" id="UP000184071"/>
    </source>
</evidence>
<reference evidence="2" key="1">
    <citation type="submission" date="2016-11" db="EMBL/GenBank/DDBJ databases">
        <authorList>
            <person name="Varghese N."/>
            <person name="Submissions S."/>
        </authorList>
    </citation>
    <scope>NUCLEOTIDE SEQUENCE [LARGE SCALE GENOMIC DNA]</scope>
    <source>
        <strain evidence="2">DSM 17963</strain>
    </source>
</reference>
<keyword evidence="2" id="KW-1185">Reference proteome</keyword>
<protein>
    <submittedName>
        <fullName evidence="1">Uncharacterized protein</fullName>
    </submittedName>
</protein>
<sequence length="46" mass="5514">MKSVLITILVKITKLIKKISTLRHYNTFGYKIVKTKFLRKKKITNY</sequence>
<accession>A0A1M5F5A0</accession>
<dbReference type="EMBL" id="FQWC01000001">
    <property type="protein sequence ID" value="SHF86538.1"/>
    <property type="molecule type" value="Genomic_DNA"/>
</dbReference>
<evidence type="ECO:0000313" key="1">
    <source>
        <dbReference type="EMBL" id="SHF86538.1"/>
    </source>
</evidence>
<name>A0A1M5F5A0_9FLAO</name>
<dbReference type="AlphaFoldDB" id="A0A1M5F5A0"/>